<feature type="region of interest" description="Disordered" evidence="3">
    <location>
        <begin position="1"/>
        <end position="97"/>
    </location>
</feature>
<dbReference type="OrthoDB" id="5949865at2759"/>
<dbReference type="InterPro" id="IPR006760">
    <property type="entry name" value="Endosulphine"/>
</dbReference>
<dbReference type="Proteomes" id="UP000183809">
    <property type="component" value="Unassembled WGS sequence"/>
</dbReference>
<gene>
    <name evidence="4" type="ORF">BKCO1_2500087</name>
</gene>
<feature type="compositionally biased region" description="Polar residues" evidence="3">
    <location>
        <begin position="1"/>
        <end position="12"/>
    </location>
</feature>
<dbReference type="STRING" id="236234.A0A1J9R1Q3"/>
<evidence type="ECO:0000256" key="2">
    <source>
        <dbReference type="RuleBase" id="RU363120"/>
    </source>
</evidence>
<organism evidence="4 5">
    <name type="scientific">Diplodia corticola</name>
    <dbReference type="NCBI Taxonomy" id="236234"/>
    <lineage>
        <taxon>Eukaryota</taxon>
        <taxon>Fungi</taxon>
        <taxon>Dikarya</taxon>
        <taxon>Ascomycota</taxon>
        <taxon>Pezizomycotina</taxon>
        <taxon>Dothideomycetes</taxon>
        <taxon>Dothideomycetes incertae sedis</taxon>
        <taxon>Botryosphaeriales</taxon>
        <taxon>Botryosphaeriaceae</taxon>
        <taxon>Diplodia</taxon>
    </lineage>
</organism>
<feature type="compositionally biased region" description="Basic and acidic residues" evidence="3">
    <location>
        <begin position="60"/>
        <end position="69"/>
    </location>
</feature>
<reference evidence="4 5" key="1">
    <citation type="submission" date="2016-10" db="EMBL/GenBank/DDBJ databases">
        <title>Proteomics and genomics reveal pathogen-plant mechanisms compatible with a hemibiotrophic lifestyle of Diplodia corticola.</title>
        <authorList>
            <person name="Fernandes I."/>
            <person name="De Jonge R."/>
            <person name="Van De Peer Y."/>
            <person name="Devreese B."/>
            <person name="Alves A."/>
            <person name="Esteves A.C."/>
        </authorList>
    </citation>
    <scope>NUCLEOTIDE SEQUENCE [LARGE SCALE GENOMIC DNA]</scope>
    <source>
        <strain evidence="4 5">CBS 112549</strain>
    </source>
</reference>
<proteinExistence type="inferred from homology"/>
<protein>
    <recommendedName>
        <fullName evidence="2">mRNA stability protein</fullName>
    </recommendedName>
</protein>
<evidence type="ECO:0000256" key="1">
    <source>
        <dbReference type="ARBA" id="ARBA00010520"/>
    </source>
</evidence>
<comment type="caution">
    <text evidence="4">The sequence shown here is derived from an EMBL/GenBank/DDBJ whole genome shotgun (WGS) entry which is preliminary data.</text>
</comment>
<dbReference type="EMBL" id="MNUE01000025">
    <property type="protein sequence ID" value="OJD34178.1"/>
    <property type="molecule type" value="Genomic_DNA"/>
</dbReference>
<dbReference type="AlphaFoldDB" id="A0A1J9R1Q3"/>
<comment type="function">
    <text evidence="2">Plays an essential role in initiation of the G0 program by preventing the degradation of specific nutrient-regulated mRNAs via the 5'-3' mRNA decay pathway.</text>
</comment>
<dbReference type="RefSeq" id="XP_020130438.1">
    <property type="nucleotide sequence ID" value="XM_020273340.1"/>
</dbReference>
<comment type="similarity">
    <text evidence="1 2">Belongs to the endosulfine family.</text>
</comment>
<feature type="compositionally biased region" description="Polar residues" evidence="3">
    <location>
        <begin position="21"/>
        <end position="46"/>
    </location>
</feature>
<sequence length="97" mass="10187">MASKQNEQSRQYFDSGDFALSQASEPSNIGTVQTGTEHPTSKTVSHPSAPVPSGGNVAREANDQHRDGRTMCAAPESHLQQQSYDDGAAAGGEKGVK</sequence>
<evidence type="ECO:0000256" key="3">
    <source>
        <dbReference type="SAM" id="MobiDB-lite"/>
    </source>
</evidence>
<evidence type="ECO:0000313" key="4">
    <source>
        <dbReference type="EMBL" id="OJD34178.1"/>
    </source>
</evidence>
<keyword evidence="5" id="KW-1185">Reference proteome</keyword>
<dbReference type="Pfam" id="PF04667">
    <property type="entry name" value="Endosulfine"/>
    <property type="match status" value="1"/>
</dbReference>
<accession>A0A1J9R1Q3</accession>
<name>A0A1J9R1Q3_9PEZI</name>
<evidence type="ECO:0000313" key="5">
    <source>
        <dbReference type="Proteomes" id="UP000183809"/>
    </source>
</evidence>
<dbReference type="GeneID" id="31013600"/>